<dbReference type="GO" id="GO:1990904">
    <property type="term" value="C:ribonucleoprotein complex"/>
    <property type="evidence" value="ECO:0007669"/>
    <property type="project" value="UniProtKB-KW"/>
</dbReference>
<keyword evidence="5" id="KW-1185">Reference proteome</keyword>
<dbReference type="GO" id="GO:0005840">
    <property type="term" value="C:ribosome"/>
    <property type="evidence" value="ECO:0007669"/>
    <property type="project" value="UniProtKB-KW"/>
</dbReference>
<organism evidence="4 5">
    <name type="scientific">Tilletiopsis washingtonensis</name>
    <dbReference type="NCBI Taxonomy" id="58919"/>
    <lineage>
        <taxon>Eukaryota</taxon>
        <taxon>Fungi</taxon>
        <taxon>Dikarya</taxon>
        <taxon>Basidiomycota</taxon>
        <taxon>Ustilaginomycotina</taxon>
        <taxon>Exobasidiomycetes</taxon>
        <taxon>Entylomatales</taxon>
        <taxon>Entylomatales incertae sedis</taxon>
        <taxon>Tilletiopsis</taxon>
    </lineage>
</organism>
<protein>
    <submittedName>
        <fullName evidence="4">Translational machinery component</fullName>
    </submittedName>
</protein>
<dbReference type="SUPFAM" id="SSF53137">
    <property type="entry name" value="Translational machinery components"/>
    <property type="match status" value="1"/>
</dbReference>
<dbReference type="Proteomes" id="UP000245946">
    <property type="component" value="Unassembled WGS sequence"/>
</dbReference>
<dbReference type="HAMAP" id="MF_01310">
    <property type="entry name" value="Ribosomal_uS11"/>
    <property type="match status" value="1"/>
</dbReference>
<evidence type="ECO:0000256" key="1">
    <source>
        <dbReference type="ARBA" id="ARBA00006194"/>
    </source>
</evidence>
<keyword evidence="3" id="KW-0687">Ribonucleoprotein</keyword>
<dbReference type="GO" id="GO:0003735">
    <property type="term" value="F:structural constituent of ribosome"/>
    <property type="evidence" value="ECO:0007669"/>
    <property type="project" value="InterPro"/>
</dbReference>
<comment type="similarity">
    <text evidence="1">Belongs to the universal ribosomal protein uS11 family.</text>
</comment>
<dbReference type="OrthoDB" id="1654884at2759"/>
<dbReference type="RefSeq" id="XP_025598450.1">
    <property type="nucleotide sequence ID" value="XM_025742329.1"/>
</dbReference>
<dbReference type="Pfam" id="PF00411">
    <property type="entry name" value="Ribosomal_S11"/>
    <property type="match status" value="1"/>
</dbReference>
<dbReference type="AlphaFoldDB" id="A0A316Z9B4"/>
<proteinExistence type="inferred from homology"/>
<evidence type="ECO:0000256" key="2">
    <source>
        <dbReference type="ARBA" id="ARBA00022980"/>
    </source>
</evidence>
<reference evidence="4 5" key="1">
    <citation type="journal article" date="2018" name="Mol. Biol. Evol.">
        <title>Broad Genomic Sampling Reveals a Smut Pathogenic Ancestry of the Fungal Clade Ustilaginomycotina.</title>
        <authorList>
            <person name="Kijpornyongpan T."/>
            <person name="Mondo S.J."/>
            <person name="Barry K."/>
            <person name="Sandor L."/>
            <person name="Lee J."/>
            <person name="Lipzen A."/>
            <person name="Pangilinan J."/>
            <person name="LaButti K."/>
            <person name="Hainaut M."/>
            <person name="Henrissat B."/>
            <person name="Grigoriev I.V."/>
            <person name="Spatafora J.W."/>
            <person name="Aime M.C."/>
        </authorList>
    </citation>
    <scope>NUCLEOTIDE SEQUENCE [LARGE SCALE GENOMIC DNA]</scope>
    <source>
        <strain evidence="4 5">MCA 4186</strain>
    </source>
</reference>
<dbReference type="EMBL" id="KZ819292">
    <property type="protein sequence ID" value="PWN98171.1"/>
    <property type="molecule type" value="Genomic_DNA"/>
</dbReference>
<dbReference type="Gene3D" id="3.30.420.80">
    <property type="entry name" value="Ribosomal protein S11"/>
    <property type="match status" value="1"/>
</dbReference>
<dbReference type="GO" id="GO:0006412">
    <property type="term" value="P:translation"/>
    <property type="evidence" value="ECO:0007669"/>
    <property type="project" value="InterPro"/>
</dbReference>
<sequence length="216" mass="22711">MFGLVSLRSLRAAAAAPGSSLLRASAAGASRSVSSSAPRRVGDADLLSDVDRADAFAADAYAEMPGASSGSRGVGSSQYRKRQLKADAAAHQLHVQASRNNTIITLARPHDAREHPGGTIMSTSGGTAGFKKSARSGYEAGYRAATTMFAALEAAERKLGDIKLDVVWKGFGQGRDAVFRALTSSEGEYVRARVVGMRDATNIKIGGVRPKKRRML</sequence>
<dbReference type="GeneID" id="37269873"/>
<evidence type="ECO:0000313" key="5">
    <source>
        <dbReference type="Proteomes" id="UP000245946"/>
    </source>
</evidence>
<keyword evidence="2" id="KW-0689">Ribosomal protein</keyword>
<evidence type="ECO:0000256" key="3">
    <source>
        <dbReference type="ARBA" id="ARBA00023274"/>
    </source>
</evidence>
<dbReference type="InterPro" id="IPR001971">
    <property type="entry name" value="Ribosomal_uS11"/>
</dbReference>
<dbReference type="PANTHER" id="PTHR11759">
    <property type="entry name" value="40S RIBOSOMAL PROTEIN S14/30S RIBOSOMAL PROTEIN S11"/>
    <property type="match status" value="1"/>
</dbReference>
<evidence type="ECO:0000313" key="4">
    <source>
        <dbReference type="EMBL" id="PWN98171.1"/>
    </source>
</evidence>
<dbReference type="STRING" id="58919.A0A316Z9B4"/>
<accession>A0A316Z9B4</accession>
<name>A0A316Z9B4_9BASI</name>
<gene>
    <name evidence="4" type="ORF">FA09DRAFT_329796</name>
</gene>
<dbReference type="InterPro" id="IPR036967">
    <property type="entry name" value="Ribosomal_uS11_sf"/>
</dbReference>